<dbReference type="OrthoDB" id="2898253at2"/>
<evidence type="ECO:0000259" key="1">
    <source>
        <dbReference type="Pfam" id="PF01272"/>
    </source>
</evidence>
<reference evidence="2 3" key="1">
    <citation type="journal article" date="2018" name="Environ. Microbiol.">
        <title>Novel energy conservation strategies and behaviour of Pelotomaculum schinkii driving syntrophic propionate catabolism.</title>
        <authorList>
            <person name="Hidalgo-Ahumada C.A.P."/>
            <person name="Nobu M.K."/>
            <person name="Narihiro T."/>
            <person name="Tamaki H."/>
            <person name="Liu W.T."/>
            <person name="Kamagata Y."/>
            <person name="Stams A.J.M."/>
            <person name="Imachi H."/>
            <person name="Sousa D.Z."/>
        </authorList>
    </citation>
    <scope>NUCLEOTIDE SEQUENCE [LARGE SCALE GENOMIC DNA]</scope>
    <source>
        <strain evidence="2 3">MGP</strain>
    </source>
</reference>
<accession>A0A4Y7RPA3</accession>
<dbReference type="Proteomes" id="UP000297597">
    <property type="component" value="Unassembled WGS sequence"/>
</dbReference>
<keyword evidence="2" id="KW-0251">Elongation factor</keyword>
<dbReference type="Gene3D" id="3.10.50.30">
    <property type="entry name" value="Transcription elongation factor, GreA/GreB, C-terminal domain"/>
    <property type="match status" value="1"/>
</dbReference>
<dbReference type="InterPro" id="IPR001437">
    <property type="entry name" value="Tscrpt_elong_fac_GreA/B_C"/>
</dbReference>
<dbReference type="AlphaFoldDB" id="A0A4Y7RPA3"/>
<dbReference type="Pfam" id="PF01272">
    <property type="entry name" value="GreA_GreB"/>
    <property type="match status" value="1"/>
</dbReference>
<keyword evidence="2" id="KW-0648">Protein biosynthesis</keyword>
<evidence type="ECO:0000313" key="3">
    <source>
        <dbReference type="Proteomes" id="UP000297597"/>
    </source>
</evidence>
<organism evidence="2 3">
    <name type="scientific">Pelotomaculum propionicicum</name>
    <dbReference type="NCBI Taxonomy" id="258475"/>
    <lineage>
        <taxon>Bacteria</taxon>
        <taxon>Bacillati</taxon>
        <taxon>Bacillota</taxon>
        <taxon>Clostridia</taxon>
        <taxon>Eubacteriales</taxon>
        <taxon>Desulfotomaculaceae</taxon>
        <taxon>Pelotomaculum</taxon>
    </lineage>
</organism>
<protein>
    <submittedName>
        <fullName evidence="2">Transcription elongation factor GreA</fullName>
    </submittedName>
</protein>
<dbReference type="RefSeq" id="WP_134214128.1">
    <property type="nucleotide sequence ID" value="NZ_QFFZ01000025.1"/>
</dbReference>
<dbReference type="GO" id="GO:0032784">
    <property type="term" value="P:regulation of DNA-templated transcription elongation"/>
    <property type="evidence" value="ECO:0007669"/>
    <property type="project" value="InterPro"/>
</dbReference>
<name>A0A4Y7RPA3_9FIRM</name>
<dbReference type="GO" id="GO:0003746">
    <property type="term" value="F:translation elongation factor activity"/>
    <property type="evidence" value="ECO:0007669"/>
    <property type="project" value="UniProtKB-KW"/>
</dbReference>
<dbReference type="InterPro" id="IPR036953">
    <property type="entry name" value="GreA/GreB_C_sf"/>
</dbReference>
<dbReference type="GO" id="GO:0003677">
    <property type="term" value="F:DNA binding"/>
    <property type="evidence" value="ECO:0007669"/>
    <property type="project" value="InterPro"/>
</dbReference>
<feature type="domain" description="Transcription elongation factor GreA/GreB C-terminal" evidence="1">
    <location>
        <begin position="73"/>
        <end position="143"/>
    </location>
</feature>
<sequence>MDNYNISIKAFESIIRNLVKLEEEQHIIVEYFAKSAAERSEIVNIIENYIKTIDQFIINSKQNSRHDRKLPFATIGCEIEVENMFNQNRHKFRLISALEENLIYGDVSFLSSLGQTLLLKRPGSIVEVDLPAGRAKCRIISINAII</sequence>
<keyword evidence="3" id="KW-1185">Reference proteome</keyword>
<dbReference type="SUPFAM" id="SSF54534">
    <property type="entry name" value="FKBP-like"/>
    <property type="match status" value="1"/>
</dbReference>
<dbReference type="EMBL" id="QFFZ01000025">
    <property type="protein sequence ID" value="TEB10502.1"/>
    <property type="molecule type" value="Genomic_DNA"/>
</dbReference>
<gene>
    <name evidence="2" type="primary">greA_1</name>
    <name evidence="2" type="ORF">Pmgp_02301</name>
</gene>
<evidence type="ECO:0000313" key="2">
    <source>
        <dbReference type="EMBL" id="TEB10502.1"/>
    </source>
</evidence>
<proteinExistence type="predicted"/>
<comment type="caution">
    <text evidence="2">The sequence shown here is derived from an EMBL/GenBank/DDBJ whole genome shotgun (WGS) entry which is preliminary data.</text>
</comment>